<proteinExistence type="predicted"/>
<comment type="caution">
    <text evidence="1">The sequence shown here is derived from an EMBL/GenBank/DDBJ whole genome shotgun (WGS) entry which is preliminary data.</text>
</comment>
<organism evidence="1 2">
    <name type="scientific">Halteria grandinella</name>
    <dbReference type="NCBI Taxonomy" id="5974"/>
    <lineage>
        <taxon>Eukaryota</taxon>
        <taxon>Sar</taxon>
        <taxon>Alveolata</taxon>
        <taxon>Ciliophora</taxon>
        <taxon>Intramacronucleata</taxon>
        <taxon>Spirotrichea</taxon>
        <taxon>Stichotrichia</taxon>
        <taxon>Sporadotrichida</taxon>
        <taxon>Halteriidae</taxon>
        <taxon>Halteria</taxon>
    </lineage>
</organism>
<accession>A0A8J8SWV9</accession>
<evidence type="ECO:0000313" key="2">
    <source>
        <dbReference type="Proteomes" id="UP000785679"/>
    </source>
</evidence>
<dbReference type="Proteomes" id="UP000785679">
    <property type="component" value="Unassembled WGS sequence"/>
</dbReference>
<evidence type="ECO:0000313" key="1">
    <source>
        <dbReference type="EMBL" id="TNV73817.1"/>
    </source>
</evidence>
<name>A0A8J8SWV9_HALGN</name>
<sequence length="125" mass="14594">MFNKFRPTKVIVDKVEDISLLLKYLPSSVTYLRITFADQQCIMNQDETPRKFKQLALYNCKQTLDILSKHATATESLIIDSKCLEEPGVIDYLTQLDCKLTQRILQSQFNSTKLYQCRFHTYLCS</sequence>
<gene>
    <name evidence="1" type="ORF">FGO68_gene3988</name>
</gene>
<reference evidence="1" key="1">
    <citation type="submission" date="2019-06" db="EMBL/GenBank/DDBJ databases">
        <authorList>
            <person name="Zheng W."/>
        </authorList>
    </citation>
    <scope>NUCLEOTIDE SEQUENCE</scope>
    <source>
        <strain evidence="1">QDHG01</strain>
    </source>
</reference>
<keyword evidence="2" id="KW-1185">Reference proteome</keyword>
<dbReference type="EMBL" id="RRYP01018030">
    <property type="protein sequence ID" value="TNV73817.1"/>
    <property type="molecule type" value="Genomic_DNA"/>
</dbReference>
<dbReference type="AlphaFoldDB" id="A0A8J8SWV9"/>
<protein>
    <submittedName>
        <fullName evidence="1">Uncharacterized protein</fullName>
    </submittedName>
</protein>